<keyword evidence="2" id="KW-1185">Reference proteome</keyword>
<evidence type="ECO:0000313" key="1">
    <source>
        <dbReference type="EMBL" id="KAK8842447.1"/>
    </source>
</evidence>
<proteinExistence type="predicted"/>
<evidence type="ECO:0000313" key="2">
    <source>
        <dbReference type="Proteomes" id="UP001470230"/>
    </source>
</evidence>
<name>A0ABR2HA50_9EUKA</name>
<accession>A0ABR2HA50</accession>
<dbReference type="EMBL" id="JAPFFF010000038">
    <property type="protein sequence ID" value="KAK8842447.1"/>
    <property type="molecule type" value="Genomic_DNA"/>
</dbReference>
<reference evidence="1 2" key="1">
    <citation type="submission" date="2024-04" db="EMBL/GenBank/DDBJ databases">
        <title>Tritrichomonas musculus Genome.</title>
        <authorList>
            <person name="Alves-Ferreira E."/>
            <person name="Grigg M."/>
            <person name="Lorenzi H."/>
            <person name="Galac M."/>
        </authorList>
    </citation>
    <scope>NUCLEOTIDE SEQUENCE [LARGE SCALE GENOMIC DNA]</scope>
    <source>
        <strain evidence="1 2">EAF2021</strain>
    </source>
</reference>
<organism evidence="1 2">
    <name type="scientific">Tritrichomonas musculus</name>
    <dbReference type="NCBI Taxonomy" id="1915356"/>
    <lineage>
        <taxon>Eukaryota</taxon>
        <taxon>Metamonada</taxon>
        <taxon>Parabasalia</taxon>
        <taxon>Tritrichomonadida</taxon>
        <taxon>Tritrichomonadidae</taxon>
        <taxon>Tritrichomonas</taxon>
    </lineage>
</organism>
<protein>
    <submittedName>
        <fullName evidence="1">Uncharacterized protein</fullName>
    </submittedName>
</protein>
<sequence length="95" mass="11088">MESDHSMNLTDVFYVTFEPPEPLRLGTNEVKKNMVSDHSIYLSDAFYSKKKKKKCVVDTFTTPSKLIIPTIFRPHIKESGHHHRHVHYDTMNISN</sequence>
<comment type="caution">
    <text evidence="1">The sequence shown here is derived from an EMBL/GenBank/DDBJ whole genome shotgun (WGS) entry which is preliminary data.</text>
</comment>
<dbReference type="Proteomes" id="UP001470230">
    <property type="component" value="Unassembled WGS sequence"/>
</dbReference>
<gene>
    <name evidence="1" type="ORF">M9Y10_026034</name>
</gene>